<dbReference type="AlphaFoldDB" id="A0A166BGR4"/>
<evidence type="ECO:0008006" key="4">
    <source>
        <dbReference type="Google" id="ProtNLM"/>
    </source>
</evidence>
<keyword evidence="3" id="KW-1185">Reference proteome</keyword>
<gene>
    <name evidence="2" type="ORF">FIBSPDRAFT_898016</name>
</gene>
<accession>A0A166BGR4</accession>
<name>A0A166BGR4_9AGAM</name>
<dbReference type="Proteomes" id="UP000076532">
    <property type="component" value="Unassembled WGS sequence"/>
</dbReference>
<feature type="compositionally biased region" description="Acidic residues" evidence="1">
    <location>
        <begin position="481"/>
        <end position="506"/>
    </location>
</feature>
<organism evidence="2 3">
    <name type="scientific">Athelia psychrophila</name>
    <dbReference type="NCBI Taxonomy" id="1759441"/>
    <lineage>
        <taxon>Eukaryota</taxon>
        <taxon>Fungi</taxon>
        <taxon>Dikarya</taxon>
        <taxon>Basidiomycota</taxon>
        <taxon>Agaricomycotina</taxon>
        <taxon>Agaricomycetes</taxon>
        <taxon>Agaricomycetidae</taxon>
        <taxon>Atheliales</taxon>
        <taxon>Atheliaceae</taxon>
        <taxon>Athelia</taxon>
    </lineage>
</organism>
<protein>
    <recommendedName>
        <fullName evidence="4">F-box domain-containing protein</fullName>
    </recommendedName>
</protein>
<dbReference type="Gene3D" id="3.80.10.10">
    <property type="entry name" value="Ribonuclease Inhibitor"/>
    <property type="match status" value="1"/>
</dbReference>
<reference evidence="2 3" key="1">
    <citation type="journal article" date="2016" name="Mol. Biol. Evol.">
        <title>Comparative Genomics of Early-Diverging Mushroom-Forming Fungi Provides Insights into the Origins of Lignocellulose Decay Capabilities.</title>
        <authorList>
            <person name="Nagy L.G."/>
            <person name="Riley R."/>
            <person name="Tritt A."/>
            <person name="Adam C."/>
            <person name="Daum C."/>
            <person name="Floudas D."/>
            <person name="Sun H."/>
            <person name="Yadav J.S."/>
            <person name="Pangilinan J."/>
            <person name="Larsson K.H."/>
            <person name="Matsuura K."/>
            <person name="Barry K."/>
            <person name="Labutti K."/>
            <person name="Kuo R."/>
            <person name="Ohm R.A."/>
            <person name="Bhattacharya S.S."/>
            <person name="Shirouzu T."/>
            <person name="Yoshinaga Y."/>
            <person name="Martin F.M."/>
            <person name="Grigoriev I.V."/>
            <person name="Hibbett D.S."/>
        </authorList>
    </citation>
    <scope>NUCLEOTIDE SEQUENCE [LARGE SCALE GENOMIC DNA]</scope>
    <source>
        <strain evidence="2 3">CBS 109695</strain>
    </source>
</reference>
<sequence length="719" mass="79899">MTTMNLAEETIDDILSYLDPWPLFYVTAASQDLRRLALPHLWQTIDNENLPAQNILKRILHGFPPDAETSKARGDVPRPTAPSDLEPFQQYALRSTVFPLIQNFTADCAASCTLLRLGEFNAAKLTEFALSWEAVKHDFGRSQVPLAVSLPKLRGLTIGLDRHYPPIPFSRGVFPNDLILRVVHQIVRGTPNLRCIKLRGPVNGDVVDQIASIPGVESLDLSQTAAAGLGSMEDFRRVGDMPSLQHLVLPNNFRKWSNPASAPQIQPPLLRKLCVRDTPRLNGASIVSFQNPNITHLQVDSFLLVDPSSTVASIHTYTGLQHLHLYLHGWQWDIHVGEILERLGGLHGLTSLCFFFEDEDVASPSEGLTRTDALYIGYAWPNLISLGVSQADFEFFQLILDLPLLAELELNAYFWDDHWPSAGVEVLPAMHALRFSGSPEEWAAHGTRQVISAQCAGLESLVITSGSGPIYQRQAEYPDTSSEEEDEDVESEEVDEDVETGDEYDQEKDRCMKTRKQKKGITRRGEQAPASKSAERLSIDFAFVKASGLVSDKPGTSHPAALESTDCRLSAGVSTSPFGRVIDHVLPTPLSIIPYGPDNAAKTLPPCCRRRSLRPRRRPRFNRRVVDNVSVSDNGLAPNNAASTLPPRCRQRPRLSGRVVDNVSDNGLAPDNAATNLPPRCRQHRLRPRCRPRFSRRVVDNVSDNALGARQRFRRATTF</sequence>
<evidence type="ECO:0000256" key="1">
    <source>
        <dbReference type="SAM" id="MobiDB-lite"/>
    </source>
</evidence>
<feature type="region of interest" description="Disordered" evidence="1">
    <location>
        <begin position="472"/>
        <end position="533"/>
    </location>
</feature>
<feature type="compositionally biased region" description="Basic residues" evidence="1">
    <location>
        <begin position="513"/>
        <end position="522"/>
    </location>
</feature>
<dbReference type="SUPFAM" id="SSF52047">
    <property type="entry name" value="RNI-like"/>
    <property type="match status" value="1"/>
</dbReference>
<evidence type="ECO:0000313" key="3">
    <source>
        <dbReference type="Proteomes" id="UP000076532"/>
    </source>
</evidence>
<proteinExistence type="predicted"/>
<dbReference type="InterPro" id="IPR032675">
    <property type="entry name" value="LRR_dom_sf"/>
</dbReference>
<dbReference type="EMBL" id="KV417644">
    <property type="protein sequence ID" value="KZP12630.1"/>
    <property type="molecule type" value="Genomic_DNA"/>
</dbReference>
<evidence type="ECO:0000313" key="2">
    <source>
        <dbReference type="EMBL" id="KZP12630.1"/>
    </source>
</evidence>